<evidence type="ECO:0000313" key="9">
    <source>
        <dbReference type="EMBL" id="PFG36884.1"/>
    </source>
</evidence>
<keyword evidence="6 7" id="KW-0472">Membrane</keyword>
<evidence type="ECO:0000313" key="10">
    <source>
        <dbReference type="Proteomes" id="UP000221394"/>
    </source>
</evidence>
<dbReference type="InterPro" id="IPR050925">
    <property type="entry name" value="Rhomboid_protease_S54"/>
</dbReference>
<evidence type="ECO:0000256" key="5">
    <source>
        <dbReference type="ARBA" id="ARBA00022989"/>
    </source>
</evidence>
<feature type="domain" description="Peptidase S54 rhomboid" evidence="8">
    <location>
        <begin position="113"/>
        <end position="248"/>
    </location>
</feature>
<accession>A0A2A9ED94</accession>
<dbReference type="PANTHER" id="PTHR43731">
    <property type="entry name" value="RHOMBOID PROTEASE"/>
    <property type="match status" value="1"/>
</dbReference>
<dbReference type="Pfam" id="PF01694">
    <property type="entry name" value="Rhomboid"/>
    <property type="match status" value="1"/>
</dbReference>
<feature type="transmembrane region" description="Helical" evidence="7">
    <location>
        <begin position="117"/>
        <end position="139"/>
    </location>
</feature>
<sequence length="282" mass="30506">MTSANDGAAAAPVCPRHPDRVSFVTCQRCERPACPECQRPAAVGVQCVDCVRQQQKAARPERSALGARVRTTKPVATITMIVLCVVSYVLQNVLPFGDWTARWVFTPWIGDVEPYRFLTTAFLHSSSIFHILLNMYALWMVGPILERLLGIGRFLSLYLLTAIAGSVGYLLLASPGSTSWETLVPGASGAIFGLFGAFMVVLRRFDASSAQLYGVIAINFVLGFILPGIAWQAHLGGFVVGAIMGAGYAYAPRERRTAWAFAIPVLTAAVLAAMTIVKYSMV</sequence>
<evidence type="ECO:0000256" key="6">
    <source>
        <dbReference type="ARBA" id="ARBA00023136"/>
    </source>
</evidence>
<keyword evidence="9" id="KW-0645">Protease</keyword>
<reference evidence="9 10" key="1">
    <citation type="submission" date="2017-10" db="EMBL/GenBank/DDBJ databases">
        <title>Sequencing the genomes of 1000 actinobacteria strains.</title>
        <authorList>
            <person name="Klenk H.-P."/>
        </authorList>
    </citation>
    <scope>NUCLEOTIDE SEQUENCE [LARGE SCALE GENOMIC DNA]</scope>
    <source>
        <strain evidence="9 10">DSM 21574</strain>
    </source>
</reference>
<keyword evidence="3 7" id="KW-0812">Transmembrane</keyword>
<comment type="subcellular location">
    <subcellularLocation>
        <location evidence="1">Membrane</location>
        <topology evidence="1">Multi-pass membrane protein</topology>
    </subcellularLocation>
</comment>
<keyword evidence="4" id="KW-0378">Hydrolase</keyword>
<comment type="caution">
    <text evidence="9">The sequence shown here is derived from an EMBL/GenBank/DDBJ whole genome shotgun (WGS) entry which is preliminary data.</text>
</comment>
<dbReference type="CDD" id="cd19756">
    <property type="entry name" value="Bbox2"/>
    <property type="match status" value="1"/>
</dbReference>
<comment type="similarity">
    <text evidence="2">Belongs to the peptidase S54 family.</text>
</comment>
<dbReference type="EMBL" id="PDJH01000001">
    <property type="protein sequence ID" value="PFG36884.1"/>
    <property type="molecule type" value="Genomic_DNA"/>
</dbReference>
<keyword evidence="10" id="KW-1185">Reference proteome</keyword>
<keyword evidence="5 7" id="KW-1133">Transmembrane helix</keyword>
<dbReference type="GO" id="GO:0006508">
    <property type="term" value="P:proteolysis"/>
    <property type="evidence" value="ECO:0007669"/>
    <property type="project" value="UniProtKB-KW"/>
</dbReference>
<dbReference type="SUPFAM" id="SSF144091">
    <property type="entry name" value="Rhomboid-like"/>
    <property type="match status" value="1"/>
</dbReference>
<dbReference type="AlphaFoldDB" id="A0A2A9ED94"/>
<evidence type="ECO:0000256" key="2">
    <source>
        <dbReference type="ARBA" id="ARBA00009045"/>
    </source>
</evidence>
<dbReference type="GO" id="GO:0004252">
    <property type="term" value="F:serine-type endopeptidase activity"/>
    <property type="evidence" value="ECO:0007669"/>
    <property type="project" value="InterPro"/>
</dbReference>
<dbReference type="GO" id="GO:0016020">
    <property type="term" value="C:membrane"/>
    <property type="evidence" value="ECO:0007669"/>
    <property type="project" value="UniProtKB-SubCell"/>
</dbReference>
<feature type="transmembrane region" description="Helical" evidence="7">
    <location>
        <begin position="75"/>
        <end position="97"/>
    </location>
</feature>
<organism evidence="9 10">
    <name type="scientific">Flavimobilis soli</name>
    <dbReference type="NCBI Taxonomy" id="442709"/>
    <lineage>
        <taxon>Bacteria</taxon>
        <taxon>Bacillati</taxon>
        <taxon>Actinomycetota</taxon>
        <taxon>Actinomycetes</taxon>
        <taxon>Micrococcales</taxon>
        <taxon>Jonesiaceae</taxon>
        <taxon>Flavimobilis</taxon>
    </lineage>
</organism>
<feature type="transmembrane region" description="Helical" evidence="7">
    <location>
        <begin position="258"/>
        <end position="277"/>
    </location>
</feature>
<evidence type="ECO:0000256" key="4">
    <source>
        <dbReference type="ARBA" id="ARBA00022801"/>
    </source>
</evidence>
<feature type="transmembrane region" description="Helical" evidence="7">
    <location>
        <begin position="183"/>
        <end position="203"/>
    </location>
</feature>
<protein>
    <submittedName>
        <fullName evidence="9">Membrane associated rhomboid family serine protease</fullName>
    </submittedName>
</protein>
<evidence type="ECO:0000256" key="3">
    <source>
        <dbReference type="ARBA" id="ARBA00022692"/>
    </source>
</evidence>
<feature type="transmembrane region" description="Helical" evidence="7">
    <location>
        <begin position="235"/>
        <end position="251"/>
    </location>
</feature>
<dbReference type="Gene3D" id="1.20.1540.10">
    <property type="entry name" value="Rhomboid-like"/>
    <property type="match status" value="1"/>
</dbReference>
<dbReference type="InterPro" id="IPR022764">
    <property type="entry name" value="Peptidase_S54_rhomboid_dom"/>
</dbReference>
<evidence type="ECO:0000256" key="1">
    <source>
        <dbReference type="ARBA" id="ARBA00004141"/>
    </source>
</evidence>
<feature type="transmembrane region" description="Helical" evidence="7">
    <location>
        <begin position="151"/>
        <end position="171"/>
    </location>
</feature>
<name>A0A2A9ED94_9MICO</name>
<dbReference type="PANTHER" id="PTHR43731:SF14">
    <property type="entry name" value="PRESENILIN-ASSOCIATED RHOMBOID-LIKE PROTEIN, MITOCHONDRIAL"/>
    <property type="match status" value="1"/>
</dbReference>
<dbReference type="InterPro" id="IPR035952">
    <property type="entry name" value="Rhomboid-like_sf"/>
</dbReference>
<dbReference type="OrthoDB" id="9807874at2"/>
<evidence type="ECO:0000256" key="7">
    <source>
        <dbReference type="SAM" id="Phobius"/>
    </source>
</evidence>
<gene>
    <name evidence="9" type="ORF">ATL41_1625</name>
</gene>
<feature type="transmembrane region" description="Helical" evidence="7">
    <location>
        <begin position="210"/>
        <end position="229"/>
    </location>
</feature>
<dbReference type="Proteomes" id="UP000221394">
    <property type="component" value="Unassembled WGS sequence"/>
</dbReference>
<evidence type="ECO:0000259" key="8">
    <source>
        <dbReference type="Pfam" id="PF01694"/>
    </source>
</evidence>
<proteinExistence type="inferred from homology"/>